<keyword evidence="8 11" id="KW-1133">Transmembrane helix</keyword>
<evidence type="ECO:0000256" key="6">
    <source>
        <dbReference type="ARBA" id="ARBA00022692"/>
    </source>
</evidence>
<dbReference type="EMBL" id="JAETWB010000001">
    <property type="protein sequence ID" value="MBL6076520.1"/>
    <property type="molecule type" value="Genomic_DNA"/>
</dbReference>
<keyword evidence="10 11" id="KW-0472">Membrane</keyword>
<feature type="transmembrane region" description="Helical" evidence="11">
    <location>
        <begin position="40"/>
        <end position="59"/>
    </location>
</feature>
<dbReference type="Proteomes" id="UP000660885">
    <property type="component" value="Unassembled WGS sequence"/>
</dbReference>
<keyword evidence="5" id="KW-0441">Lipid A biosynthesis</keyword>
<evidence type="ECO:0000256" key="11">
    <source>
        <dbReference type="SAM" id="Phobius"/>
    </source>
</evidence>
<gene>
    <name evidence="13" type="ORF">JMJ56_00800</name>
</gene>
<organism evidence="13 14">
    <name type="scientific">Belnapia arida</name>
    <dbReference type="NCBI Taxonomy" id="2804533"/>
    <lineage>
        <taxon>Bacteria</taxon>
        <taxon>Pseudomonadati</taxon>
        <taxon>Pseudomonadota</taxon>
        <taxon>Alphaproteobacteria</taxon>
        <taxon>Acetobacterales</taxon>
        <taxon>Roseomonadaceae</taxon>
        <taxon>Belnapia</taxon>
    </lineage>
</organism>
<dbReference type="PANTHER" id="PTHR30561">
    <property type="entry name" value="SMR FAMILY PROTON-DEPENDENT DRUG EFFLUX TRANSPORTER SUGE"/>
    <property type="match status" value="1"/>
</dbReference>
<evidence type="ECO:0000256" key="10">
    <source>
        <dbReference type="ARBA" id="ARBA00023136"/>
    </source>
</evidence>
<feature type="domain" description="EamA" evidence="12">
    <location>
        <begin position="8"/>
        <end position="108"/>
    </location>
</feature>
<evidence type="ECO:0000313" key="14">
    <source>
        <dbReference type="Proteomes" id="UP000660885"/>
    </source>
</evidence>
<evidence type="ECO:0000256" key="4">
    <source>
        <dbReference type="ARBA" id="ARBA00022519"/>
    </source>
</evidence>
<feature type="transmembrane region" description="Helical" evidence="11">
    <location>
        <begin position="92"/>
        <end position="111"/>
    </location>
</feature>
<keyword evidence="3" id="KW-0444">Lipid biosynthesis</keyword>
<evidence type="ECO:0000256" key="8">
    <source>
        <dbReference type="ARBA" id="ARBA00022989"/>
    </source>
</evidence>
<keyword evidence="4" id="KW-0997">Cell inner membrane</keyword>
<name>A0ABS1TVP4_9PROT</name>
<comment type="caution">
    <text evidence="13">The sequence shown here is derived from an EMBL/GenBank/DDBJ whole genome shotgun (WGS) entry which is preliminary data.</text>
</comment>
<evidence type="ECO:0000256" key="7">
    <source>
        <dbReference type="ARBA" id="ARBA00022985"/>
    </source>
</evidence>
<dbReference type="SUPFAM" id="SSF103481">
    <property type="entry name" value="Multidrug resistance efflux transporter EmrE"/>
    <property type="match status" value="1"/>
</dbReference>
<keyword evidence="6 11" id="KW-0812">Transmembrane</keyword>
<evidence type="ECO:0000259" key="12">
    <source>
        <dbReference type="Pfam" id="PF00892"/>
    </source>
</evidence>
<keyword evidence="2" id="KW-1003">Cell membrane</keyword>
<dbReference type="PANTHER" id="PTHR30561:SF9">
    <property type="entry name" value="4-AMINO-4-DEOXY-L-ARABINOSE-PHOSPHOUNDECAPRENOL FLIPPASE SUBUNIT ARNF-RELATED"/>
    <property type="match status" value="1"/>
</dbReference>
<evidence type="ECO:0000256" key="1">
    <source>
        <dbReference type="ARBA" id="ARBA00004651"/>
    </source>
</evidence>
<dbReference type="RefSeq" id="WP_202829709.1">
    <property type="nucleotide sequence ID" value="NZ_JAETWB010000001.1"/>
</dbReference>
<accession>A0ABS1TVP4</accession>
<dbReference type="InterPro" id="IPR000390">
    <property type="entry name" value="Small_drug/metabolite_transptr"/>
</dbReference>
<evidence type="ECO:0000256" key="5">
    <source>
        <dbReference type="ARBA" id="ARBA00022556"/>
    </source>
</evidence>
<feature type="transmembrane region" description="Helical" evidence="11">
    <location>
        <begin position="66"/>
        <end position="86"/>
    </location>
</feature>
<evidence type="ECO:0000256" key="9">
    <source>
        <dbReference type="ARBA" id="ARBA00023098"/>
    </source>
</evidence>
<comment type="subcellular location">
    <subcellularLocation>
        <location evidence="1">Cell membrane</location>
        <topology evidence="1">Multi-pass membrane protein</topology>
    </subcellularLocation>
</comment>
<evidence type="ECO:0000313" key="13">
    <source>
        <dbReference type="EMBL" id="MBL6076520.1"/>
    </source>
</evidence>
<evidence type="ECO:0000256" key="2">
    <source>
        <dbReference type="ARBA" id="ARBA00022475"/>
    </source>
</evidence>
<protein>
    <submittedName>
        <fullName evidence="13">EamA family transporter</fullName>
    </submittedName>
</protein>
<reference evidence="13 14" key="1">
    <citation type="submission" date="2021-01" db="EMBL/GenBank/DDBJ databases">
        <title>Belnapia mucosa sp. nov. and Belnapia arida sp. nov., isolated from the Tabernas Desert (Almeria, Spain).</title>
        <authorList>
            <person name="Molina-Menor E."/>
            <person name="Vidal-Verdu A."/>
            <person name="Calonge A."/>
            <person name="Satari L."/>
            <person name="Pereto J."/>
            <person name="Porcar M."/>
        </authorList>
    </citation>
    <scope>NUCLEOTIDE SEQUENCE [LARGE SCALE GENOMIC DNA]</scope>
    <source>
        <strain evidence="13 14">T18</strain>
    </source>
</reference>
<keyword evidence="14" id="KW-1185">Reference proteome</keyword>
<proteinExistence type="predicted"/>
<evidence type="ECO:0000256" key="3">
    <source>
        <dbReference type="ARBA" id="ARBA00022516"/>
    </source>
</evidence>
<dbReference type="InterPro" id="IPR037185">
    <property type="entry name" value="EmrE-like"/>
</dbReference>
<dbReference type="InterPro" id="IPR000620">
    <property type="entry name" value="EamA_dom"/>
</dbReference>
<sequence length="113" mass="11408">MSAYWAALALAIATSLGGQVMLKAGAVSEGHFLSQLFRPMTIIGLATYGGAALLYIVALRRIPMSVALPCTAASYVAVAVIGHLMFGESLGAQKMAAIGLICGGVLLLASAPG</sequence>
<dbReference type="Pfam" id="PF00892">
    <property type="entry name" value="EamA"/>
    <property type="match status" value="1"/>
</dbReference>
<dbReference type="Gene3D" id="1.10.3730.20">
    <property type="match status" value="1"/>
</dbReference>
<keyword evidence="9" id="KW-0443">Lipid metabolism</keyword>
<keyword evidence="7" id="KW-0448">Lipopolysaccharide biosynthesis</keyword>